<comment type="caution">
    <text evidence="1">The sequence shown here is derived from an EMBL/GenBank/DDBJ whole genome shotgun (WGS) entry which is preliminary data.</text>
</comment>
<name>A0A1G2UA98_9BACT</name>
<dbReference type="InterPro" id="IPR006385">
    <property type="entry name" value="HAD_hydro_SerB1"/>
</dbReference>
<dbReference type="AlphaFoldDB" id="A0A1G2UA98"/>
<gene>
    <name evidence="1" type="ORF">A3A26_03420</name>
</gene>
<evidence type="ECO:0000313" key="1">
    <source>
        <dbReference type="EMBL" id="OHB06329.1"/>
    </source>
</evidence>
<dbReference type="PANTHER" id="PTHR43344">
    <property type="entry name" value="PHOSPHOSERINE PHOSPHATASE"/>
    <property type="match status" value="1"/>
</dbReference>
<protein>
    <recommendedName>
        <fullName evidence="3">HAD-IB family hydrolase</fullName>
    </recommendedName>
</protein>
<dbReference type="NCBIfam" id="TIGR01488">
    <property type="entry name" value="HAD-SF-IB"/>
    <property type="match status" value="1"/>
</dbReference>
<reference evidence="1 2" key="1">
    <citation type="journal article" date="2016" name="Nat. Commun.">
        <title>Thousands of microbial genomes shed light on interconnected biogeochemical processes in an aquifer system.</title>
        <authorList>
            <person name="Anantharaman K."/>
            <person name="Brown C.T."/>
            <person name="Hug L.A."/>
            <person name="Sharon I."/>
            <person name="Castelle C.J."/>
            <person name="Probst A.J."/>
            <person name="Thomas B.C."/>
            <person name="Singh A."/>
            <person name="Wilkins M.J."/>
            <person name="Karaoz U."/>
            <person name="Brodie E.L."/>
            <person name="Williams K.H."/>
            <person name="Hubbard S.S."/>
            <person name="Banfield J.F."/>
        </authorList>
    </citation>
    <scope>NUCLEOTIDE SEQUENCE [LARGE SCALE GENOMIC DNA]</scope>
</reference>
<dbReference type="SUPFAM" id="SSF56784">
    <property type="entry name" value="HAD-like"/>
    <property type="match status" value="1"/>
</dbReference>
<proteinExistence type="predicted"/>
<evidence type="ECO:0000313" key="2">
    <source>
        <dbReference type="Proteomes" id="UP000177068"/>
    </source>
</evidence>
<dbReference type="NCBIfam" id="TIGR01490">
    <property type="entry name" value="HAD-SF-IB-hyp1"/>
    <property type="match status" value="1"/>
</dbReference>
<dbReference type="Pfam" id="PF12710">
    <property type="entry name" value="HAD"/>
    <property type="match status" value="1"/>
</dbReference>
<evidence type="ECO:0008006" key="3">
    <source>
        <dbReference type="Google" id="ProtNLM"/>
    </source>
</evidence>
<dbReference type="InterPro" id="IPR036412">
    <property type="entry name" value="HAD-like_sf"/>
</dbReference>
<accession>A0A1G2UA98</accession>
<sequence length="236" mass="27255">MKRKVAIFDVDGTIFRSSFLIELVNTLIEKGIFPEEARFEFEKEKTSWINRHGPYEHYIQAVVNVFAKYINGTAMQDIEGIAQEVVNHQENRTYRYTRDLLAKLKSESYYLLVISHSPKFILEEFCRKHGFDKCYGTLYATDDAGKFTGEVSQSELIFNKAKILERAVEKENLTLEGSIGVGDTESDISFLSLVEKPICFNPNKALYDEARKNNWLVVVERKDVIYEIPRMPTDSV</sequence>
<dbReference type="EMBL" id="MHWG01000002">
    <property type="protein sequence ID" value="OHB06329.1"/>
    <property type="molecule type" value="Genomic_DNA"/>
</dbReference>
<dbReference type="Gene3D" id="1.20.1440.100">
    <property type="entry name" value="SG protein - dephosphorylation function"/>
    <property type="match status" value="1"/>
</dbReference>
<organism evidence="1 2">
    <name type="scientific">Candidatus Zambryskibacteria bacterium RIFCSPLOWO2_01_FULL_47_14</name>
    <dbReference type="NCBI Taxonomy" id="1802763"/>
    <lineage>
        <taxon>Bacteria</taxon>
        <taxon>Candidatus Zambryskiibacteriota</taxon>
    </lineage>
</organism>
<dbReference type="Gene3D" id="3.40.50.1000">
    <property type="entry name" value="HAD superfamily/HAD-like"/>
    <property type="match status" value="1"/>
</dbReference>
<dbReference type="Proteomes" id="UP000177068">
    <property type="component" value="Unassembled WGS sequence"/>
</dbReference>
<dbReference type="InterPro" id="IPR050582">
    <property type="entry name" value="HAD-like_SerB"/>
</dbReference>
<dbReference type="InterPro" id="IPR023214">
    <property type="entry name" value="HAD_sf"/>
</dbReference>